<evidence type="ECO:0000256" key="5">
    <source>
        <dbReference type="ARBA" id="ARBA00022801"/>
    </source>
</evidence>
<dbReference type="SMART" id="SM00382">
    <property type="entry name" value="AAA"/>
    <property type="match status" value="1"/>
</dbReference>
<comment type="function">
    <text evidence="13">DNA-dependent ATPase involved in processing of recombination intermediates, plays a role in repairing DNA breaks. Stimulates the branch migration of RecA-mediated strand transfer reactions, allowing the 3' invading strand to extend heteroduplex DNA faster. Binds ssDNA in the presence of ADP but not other nucleotides, has ATPase activity that is stimulated by ssDNA and various branched DNA structures, but inhibited by SSB. Does not have RecA's homology-searching function.</text>
</comment>
<sequence length="455" mass="49624">MKKQKTKFLCQQCGYESVQWLGRCPSCGAWNSFSEEKFSLPAKAGSLSRQLTGFSSEVLKLKDISVKDFSRYRTAIKEFDNMIGGGVVPGSLILLGGAPGIGKSTLMLHISDSLSDRGTVLYVSGEESLSQVKSRAERLKVKKDNIFLASETNLKNIIDAINKMDPKFLVIDSIQTTYHPDLSSAPGTVGQVRETAAELLRVAKSKNIAVFLLGHVTKEGDLAGPRVLEHIVDTVLYFENERRQMYRILRVYKNRFGPVSEIGVFEMNSSGLSEVSNPSLIFLGERASEAAGNTVTVTMEGTRPILLEVQALTARTAFGIPRRMVSGYDASRITILIAVLEKRLNLPLEMQDVFVNIAGGVKIKETSADLAVACAIVSANSGFICPKDMIVFGEVGLAGEARSVTFAAERLSAAEKLGFKKAIIPQSNLKNLLYKGKIDVLATETLKTAVKFLRN</sequence>
<comment type="caution">
    <text evidence="15">The sequence shown here is derived from an EMBL/GenBank/DDBJ whole genome shotgun (WGS) entry which is preliminary data.</text>
</comment>
<keyword evidence="8 11" id="KW-0346">Stress response</keyword>
<reference evidence="15 16" key="1">
    <citation type="submission" date="2015-11" db="EMBL/GenBank/DDBJ databases">
        <title>Evidence for parallel genomic evolution in an endosymbiosis of termite gut flagellates.</title>
        <authorList>
            <person name="Zheng H."/>
        </authorList>
    </citation>
    <scope>NUCLEOTIDE SEQUENCE [LARGE SCALE GENOMIC DNA]</scope>
    <source>
        <strain evidence="15 16">CET450</strain>
    </source>
</reference>
<evidence type="ECO:0000256" key="2">
    <source>
        <dbReference type="ARBA" id="ARBA00022741"/>
    </source>
</evidence>
<dbReference type="GO" id="GO:0008270">
    <property type="term" value="F:zinc ion binding"/>
    <property type="evidence" value="ECO:0007669"/>
    <property type="project" value="UniProtKB-KW"/>
</dbReference>
<dbReference type="InterPro" id="IPR014721">
    <property type="entry name" value="Ribsml_uS5_D2-typ_fold_subgr"/>
</dbReference>
<evidence type="ECO:0000256" key="11">
    <source>
        <dbReference type="HAMAP-Rule" id="MF_01498"/>
    </source>
</evidence>
<dbReference type="GO" id="GO:0003684">
    <property type="term" value="F:damaged DNA binding"/>
    <property type="evidence" value="ECO:0007669"/>
    <property type="project" value="InterPro"/>
</dbReference>
<dbReference type="PANTHER" id="PTHR32472:SF10">
    <property type="entry name" value="DNA REPAIR PROTEIN RADA-LIKE PROTEIN"/>
    <property type="match status" value="1"/>
</dbReference>
<protein>
    <recommendedName>
        <fullName evidence="11 12">DNA repair protein RadA</fullName>
    </recommendedName>
</protein>
<dbReference type="SUPFAM" id="SSF52540">
    <property type="entry name" value="P-loop containing nucleoside triphosphate hydrolases"/>
    <property type="match status" value="1"/>
</dbReference>
<dbReference type="InterPro" id="IPR004504">
    <property type="entry name" value="DNA_repair_RadA"/>
</dbReference>
<keyword evidence="4 13" id="KW-0863">Zinc-finger</keyword>
<dbReference type="InterPro" id="IPR020588">
    <property type="entry name" value="RecA_ATP-bd"/>
</dbReference>
<name>A0A1E5IJU1_ENDTX</name>
<evidence type="ECO:0000256" key="1">
    <source>
        <dbReference type="ARBA" id="ARBA00022723"/>
    </source>
</evidence>
<dbReference type="CDD" id="cd01121">
    <property type="entry name" value="RadA_SMS_N"/>
    <property type="match status" value="1"/>
</dbReference>
<dbReference type="PRINTS" id="PR01874">
    <property type="entry name" value="DNAREPAIRADA"/>
</dbReference>
<dbReference type="GO" id="GO:0140664">
    <property type="term" value="F:ATP-dependent DNA damage sensor activity"/>
    <property type="evidence" value="ECO:0007669"/>
    <property type="project" value="InterPro"/>
</dbReference>
<keyword evidence="6 13" id="KW-0862">Zinc</keyword>
<evidence type="ECO:0000313" key="15">
    <source>
        <dbReference type="EMBL" id="OEG70691.1"/>
    </source>
</evidence>
<keyword evidence="1 11" id="KW-0479">Metal-binding</keyword>
<feature type="region of interest" description="Lon-protease-like" evidence="11">
    <location>
        <begin position="352"/>
        <end position="455"/>
    </location>
</feature>
<feature type="domain" description="RecA family profile 1" evidence="14">
    <location>
        <begin position="68"/>
        <end position="216"/>
    </location>
</feature>
<dbReference type="Pfam" id="PF13541">
    <property type="entry name" value="ChlI"/>
    <property type="match status" value="1"/>
</dbReference>
<accession>A0A1E5IJU1</accession>
<gene>
    <name evidence="11" type="primary">radA</name>
    <name evidence="15" type="ORF">ATZ36_17090</name>
</gene>
<dbReference type="Pfam" id="PF13481">
    <property type="entry name" value="AAA_25"/>
    <property type="match status" value="1"/>
</dbReference>
<dbReference type="InterPro" id="IPR027417">
    <property type="entry name" value="P-loop_NTPase"/>
</dbReference>
<evidence type="ECO:0000256" key="10">
    <source>
        <dbReference type="ARBA" id="ARBA00023204"/>
    </source>
</evidence>
<evidence type="ECO:0000256" key="4">
    <source>
        <dbReference type="ARBA" id="ARBA00022771"/>
    </source>
</evidence>
<dbReference type="InterPro" id="IPR003593">
    <property type="entry name" value="AAA+_ATPase"/>
</dbReference>
<feature type="binding site" evidence="11">
    <location>
        <begin position="97"/>
        <end position="104"/>
    </location>
    <ligand>
        <name>ATP</name>
        <dbReference type="ChEBI" id="CHEBI:30616"/>
    </ligand>
</feature>
<proteinExistence type="inferred from homology"/>
<dbReference type="InterPro" id="IPR041166">
    <property type="entry name" value="Rubredoxin_2"/>
</dbReference>
<dbReference type="GO" id="GO:0000725">
    <property type="term" value="P:recombinational repair"/>
    <property type="evidence" value="ECO:0007669"/>
    <property type="project" value="UniProtKB-UniRule"/>
</dbReference>
<dbReference type="AlphaFoldDB" id="A0A1E5IJU1"/>
<keyword evidence="9 11" id="KW-0238">DNA-binding</keyword>
<keyword evidence="16" id="KW-1185">Reference proteome</keyword>
<evidence type="ECO:0000259" key="14">
    <source>
        <dbReference type="PROSITE" id="PS50162"/>
    </source>
</evidence>
<evidence type="ECO:0000256" key="6">
    <source>
        <dbReference type="ARBA" id="ARBA00022833"/>
    </source>
</evidence>
<feature type="short sequence motif" description="RadA KNRFG motif" evidence="11">
    <location>
        <begin position="253"/>
        <end position="257"/>
    </location>
</feature>
<dbReference type="NCBIfam" id="TIGR00416">
    <property type="entry name" value="sms"/>
    <property type="match status" value="1"/>
</dbReference>
<dbReference type="PROSITE" id="PS50162">
    <property type="entry name" value="RECA_2"/>
    <property type="match status" value="1"/>
</dbReference>
<organism evidence="15 16">
    <name type="scientific">Endomicrobium trichonymphae</name>
    <dbReference type="NCBI Taxonomy" id="1408204"/>
    <lineage>
        <taxon>Bacteria</taxon>
        <taxon>Pseudomonadati</taxon>
        <taxon>Elusimicrobiota</taxon>
        <taxon>Endomicrobiia</taxon>
        <taxon>Endomicrobiales</taxon>
        <taxon>Endomicrobiaceae</taxon>
        <taxon>Candidatus Endomicrobiellum</taxon>
    </lineage>
</organism>
<dbReference type="InterPro" id="IPR020568">
    <property type="entry name" value="Ribosomal_Su5_D2-typ_SF"/>
</dbReference>
<evidence type="ECO:0000313" key="16">
    <source>
        <dbReference type="Proteomes" id="UP000095237"/>
    </source>
</evidence>
<keyword evidence="7 11" id="KW-0067">ATP-binding</keyword>
<dbReference type="Proteomes" id="UP000095237">
    <property type="component" value="Unassembled WGS sequence"/>
</dbReference>
<evidence type="ECO:0000256" key="9">
    <source>
        <dbReference type="ARBA" id="ARBA00023125"/>
    </source>
</evidence>
<comment type="function">
    <text evidence="11">Plays a role in repairing double-strand DNA breaks, probably involving stabilizing or processing branched DNA or blocked replication forks.</text>
</comment>
<keyword evidence="2 11" id="KW-0547">Nucleotide-binding</keyword>
<comment type="domain">
    <text evidence="11">The middle region has homology to RecA with ATPase motifs including the RadA KNRFG motif, while the C-terminus is homologous to Lon protease.</text>
</comment>
<dbReference type="HAMAP" id="MF_01498">
    <property type="entry name" value="RadA_bact"/>
    <property type="match status" value="1"/>
</dbReference>
<keyword evidence="5" id="KW-0378">Hydrolase</keyword>
<dbReference type="FunFam" id="3.40.50.300:FF:000050">
    <property type="entry name" value="DNA repair protein RadA"/>
    <property type="match status" value="1"/>
</dbReference>
<dbReference type="GO" id="GO:0016787">
    <property type="term" value="F:hydrolase activity"/>
    <property type="evidence" value="ECO:0007669"/>
    <property type="project" value="UniProtKB-KW"/>
</dbReference>
<evidence type="ECO:0000256" key="3">
    <source>
        <dbReference type="ARBA" id="ARBA00022763"/>
    </source>
</evidence>
<dbReference type="EMBL" id="LNVX01000291">
    <property type="protein sequence ID" value="OEG70691.1"/>
    <property type="molecule type" value="Genomic_DNA"/>
</dbReference>
<evidence type="ECO:0000256" key="13">
    <source>
        <dbReference type="RuleBase" id="RU003555"/>
    </source>
</evidence>
<dbReference type="Pfam" id="PF18073">
    <property type="entry name" value="Zn_ribbon_LapB"/>
    <property type="match status" value="1"/>
</dbReference>
<keyword evidence="3 11" id="KW-0227">DNA damage</keyword>
<dbReference type="SUPFAM" id="SSF54211">
    <property type="entry name" value="Ribosomal protein S5 domain 2-like"/>
    <property type="match status" value="1"/>
</dbReference>
<keyword evidence="10 11" id="KW-0234">DNA repair</keyword>
<evidence type="ECO:0000256" key="7">
    <source>
        <dbReference type="ARBA" id="ARBA00022840"/>
    </source>
</evidence>
<comment type="similarity">
    <text evidence="11 13">Belongs to the RecA family. RadA subfamily.</text>
</comment>
<evidence type="ECO:0000256" key="12">
    <source>
        <dbReference type="NCBIfam" id="TIGR00416"/>
    </source>
</evidence>
<dbReference type="PANTHER" id="PTHR32472">
    <property type="entry name" value="DNA REPAIR PROTEIN RADA"/>
    <property type="match status" value="1"/>
</dbReference>
<dbReference type="GO" id="GO:0005829">
    <property type="term" value="C:cytosol"/>
    <property type="evidence" value="ECO:0007669"/>
    <property type="project" value="TreeGrafter"/>
</dbReference>
<dbReference type="GO" id="GO:0005524">
    <property type="term" value="F:ATP binding"/>
    <property type="evidence" value="ECO:0007669"/>
    <property type="project" value="UniProtKB-UniRule"/>
</dbReference>
<dbReference type="Gene3D" id="3.40.50.300">
    <property type="entry name" value="P-loop containing nucleotide triphosphate hydrolases"/>
    <property type="match status" value="1"/>
</dbReference>
<evidence type="ECO:0000256" key="8">
    <source>
        <dbReference type="ARBA" id="ARBA00023016"/>
    </source>
</evidence>
<dbReference type="Gene3D" id="3.30.230.10">
    <property type="match status" value="1"/>
</dbReference>